<dbReference type="AlphaFoldDB" id="G7P7X3"/>
<dbReference type="PANTHER" id="PTHR12138:SF135">
    <property type="entry name" value="SAM DOMAIN-CONTAINING PROTEIN"/>
    <property type="match status" value="1"/>
</dbReference>
<name>G7P7X3_MACFA</name>
<evidence type="ECO:0000313" key="1">
    <source>
        <dbReference type="EMBL" id="EHH54394.1"/>
    </source>
</evidence>
<protein>
    <submittedName>
        <fullName evidence="1">Uncharacterized protein</fullName>
    </submittedName>
</protein>
<feature type="non-terminal residue" evidence="1">
    <location>
        <position position="51"/>
    </location>
</feature>
<sequence length="51" mass="5267">ISLLLPGLECSGAILAHCNLHLPGSSDSPASASQVARITGACHHARLIFIF</sequence>
<dbReference type="PANTHER" id="PTHR12138">
    <property type="entry name" value="PRIMATE-EXPANDED PROTEIN FAMILY"/>
    <property type="match status" value="1"/>
</dbReference>
<feature type="non-terminal residue" evidence="1">
    <location>
        <position position="1"/>
    </location>
</feature>
<dbReference type="EMBL" id="CM001281">
    <property type="protein sequence ID" value="EHH54394.1"/>
    <property type="molecule type" value="Genomic_DNA"/>
</dbReference>
<proteinExistence type="predicted"/>
<accession>G7P7X3</accession>
<dbReference type="PRINTS" id="PR02045">
    <property type="entry name" value="F138DOMAIN"/>
</dbReference>
<reference evidence="1" key="1">
    <citation type="journal article" date="2011" name="Nat. Biotechnol.">
        <title>Genome sequencing and comparison of two nonhuman primate animal models, the cynomolgus and Chinese rhesus macaques.</title>
        <authorList>
            <person name="Yan G."/>
            <person name="Zhang G."/>
            <person name="Fang X."/>
            <person name="Zhang Y."/>
            <person name="Li C."/>
            <person name="Ling F."/>
            <person name="Cooper D.N."/>
            <person name="Li Q."/>
            <person name="Li Y."/>
            <person name="van Gool A.J."/>
            <person name="Du H."/>
            <person name="Chen J."/>
            <person name="Chen R."/>
            <person name="Zhang P."/>
            <person name="Huang Z."/>
            <person name="Thompson J.R."/>
            <person name="Meng Y."/>
            <person name="Bai Y."/>
            <person name="Wang J."/>
            <person name="Zhuo M."/>
            <person name="Wang T."/>
            <person name="Huang Y."/>
            <person name="Wei L."/>
            <person name="Li J."/>
            <person name="Wang Z."/>
            <person name="Hu H."/>
            <person name="Yang P."/>
            <person name="Le L."/>
            <person name="Stenson P.D."/>
            <person name="Li B."/>
            <person name="Liu X."/>
            <person name="Ball E.V."/>
            <person name="An N."/>
            <person name="Huang Q."/>
            <person name="Zhang Y."/>
            <person name="Fan W."/>
            <person name="Zhang X."/>
            <person name="Li Y."/>
            <person name="Wang W."/>
            <person name="Katze M.G."/>
            <person name="Su B."/>
            <person name="Nielsen R."/>
            <person name="Yang H."/>
            <person name="Wang J."/>
            <person name="Wang X."/>
            <person name="Wang J."/>
        </authorList>
    </citation>
    <scope>NUCLEOTIDE SEQUENCE [LARGE SCALE GENOMIC DNA]</scope>
    <source>
        <strain evidence="1">CE-4</strain>
    </source>
</reference>
<gene>
    <name evidence="1" type="ORF">EGM_15221</name>
</gene>
<dbReference type="Proteomes" id="UP000009130">
    <property type="component" value="Chromosome 6"/>
</dbReference>
<organism>
    <name type="scientific">Macaca fascicularis</name>
    <name type="common">Crab-eating macaque</name>
    <name type="synonym">Cynomolgus monkey</name>
    <dbReference type="NCBI Taxonomy" id="9541"/>
    <lineage>
        <taxon>Eukaryota</taxon>
        <taxon>Metazoa</taxon>
        <taxon>Chordata</taxon>
        <taxon>Craniata</taxon>
        <taxon>Vertebrata</taxon>
        <taxon>Euteleostomi</taxon>
        <taxon>Mammalia</taxon>
        <taxon>Eutheria</taxon>
        <taxon>Euarchontoglires</taxon>
        <taxon>Primates</taxon>
        <taxon>Haplorrhini</taxon>
        <taxon>Catarrhini</taxon>
        <taxon>Cercopithecidae</taxon>
        <taxon>Cercopithecinae</taxon>
        <taxon>Macaca</taxon>
    </lineage>
</organism>